<dbReference type="STRING" id="1353537.TP2_01125"/>
<dbReference type="RefSeq" id="WP_038072452.1">
    <property type="nucleotide sequence ID" value="NZ_AUND01000001.1"/>
</dbReference>
<sequence>MLDYPALEALAAVADTGSFETAAARIGVSQPAISQRIRTLEERMGTVLVIRGAPCRVTEEGARLIRHLREVAVMEAALSPTDAPPVLRIAVNADSLATWVLPALAEIEGALFDLVIDDQDHSADWLRRGDVVAAITSDPGPVAGCDTVALGRLRYVATASPAFVARHFRTGINRESLRAAPALQFNAKDRLQDAWAAQIAGGPVSLRAHRIASTEAFVEASLRGMGWGLNPEVLVRDHLASGALEALGPAPIDVPLHWQSQRRLKTPLGPLGRAVRKAAKDVLLSGPGLGP</sequence>
<dbReference type="EMBL" id="AUND01000001">
    <property type="protein sequence ID" value="KEO56150.1"/>
    <property type="molecule type" value="Genomic_DNA"/>
</dbReference>
<feature type="domain" description="HTH lysR-type" evidence="5">
    <location>
        <begin position="2"/>
        <end position="58"/>
    </location>
</feature>
<accession>A0A074JJX8</accession>
<dbReference type="InterPro" id="IPR050176">
    <property type="entry name" value="LTTR"/>
</dbReference>
<keyword evidence="2" id="KW-0805">Transcription regulation</keyword>
<keyword evidence="4" id="KW-0804">Transcription</keyword>
<dbReference type="InterPro" id="IPR036388">
    <property type="entry name" value="WH-like_DNA-bd_sf"/>
</dbReference>
<dbReference type="Pfam" id="PF00126">
    <property type="entry name" value="HTH_1"/>
    <property type="match status" value="1"/>
</dbReference>
<proteinExistence type="inferred from homology"/>
<evidence type="ECO:0000256" key="2">
    <source>
        <dbReference type="ARBA" id="ARBA00023015"/>
    </source>
</evidence>
<dbReference type="PANTHER" id="PTHR30579">
    <property type="entry name" value="TRANSCRIPTIONAL REGULATOR"/>
    <property type="match status" value="1"/>
</dbReference>
<evidence type="ECO:0000256" key="4">
    <source>
        <dbReference type="ARBA" id="ARBA00023163"/>
    </source>
</evidence>
<dbReference type="InterPro" id="IPR000847">
    <property type="entry name" value="LysR_HTH_N"/>
</dbReference>
<dbReference type="eggNOG" id="COG0583">
    <property type="taxonomic scope" value="Bacteria"/>
</dbReference>
<evidence type="ECO:0000256" key="3">
    <source>
        <dbReference type="ARBA" id="ARBA00023125"/>
    </source>
</evidence>
<dbReference type="InterPro" id="IPR017685">
    <property type="entry name" value="ArgP"/>
</dbReference>
<dbReference type="SUPFAM" id="SSF46785">
    <property type="entry name" value="Winged helix' DNA-binding domain"/>
    <property type="match status" value="1"/>
</dbReference>
<dbReference type="Gene3D" id="3.40.190.290">
    <property type="match status" value="1"/>
</dbReference>
<evidence type="ECO:0000256" key="1">
    <source>
        <dbReference type="ARBA" id="ARBA00009437"/>
    </source>
</evidence>
<comment type="similarity">
    <text evidence="1">Belongs to the LysR transcriptional regulatory family.</text>
</comment>
<organism evidence="6 7">
    <name type="scientific">Thioclava pacifica DSM 10166</name>
    <dbReference type="NCBI Taxonomy" id="1353537"/>
    <lineage>
        <taxon>Bacteria</taxon>
        <taxon>Pseudomonadati</taxon>
        <taxon>Pseudomonadota</taxon>
        <taxon>Alphaproteobacteria</taxon>
        <taxon>Rhodobacterales</taxon>
        <taxon>Paracoccaceae</taxon>
        <taxon>Thioclava</taxon>
    </lineage>
</organism>
<dbReference type="PRINTS" id="PR00039">
    <property type="entry name" value="HTHLYSR"/>
</dbReference>
<reference evidence="6 7" key="1">
    <citation type="submission" date="2013-07" db="EMBL/GenBank/DDBJ databases">
        <title>Thioclava pacifica DSM 10166 Genome Sequencing.</title>
        <authorList>
            <person name="Lai Q."/>
            <person name="Shao Z."/>
        </authorList>
    </citation>
    <scope>NUCLEOTIDE SEQUENCE [LARGE SCALE GENOMIC DNA]</scope>
    <source>
        <strain evidence="6 7">DSM 10166</strain>
    </source>
</reference>
<name>A0A074JJX8_9RHOB</name>
<dbReference type="InterPro" id="IPR005119">
    <property type="entry name" value="LysR_subst-bd"/>
</dbReference>
<dbReference type="AlphaFoldDB" id="A0A074JJX8"/>
<dbReference type="Pfam" id="PF03466">
    <property type="entry name" value="LysR_substrate"/>
    <property type="match status" value="1"/>
</dbReference>
<dbReference type="NCBIfam" id="TIGR03298">
    <property type="entry name" value="argP"/>
    <property type="match status" value="1"/>
</dbReference>
<dbReference type="GO" id="GO:0003700">
    <property type="term" value="F:DNA-binding transcription factor activity"/>
    <property type="evidence" value="ECO:0007669"/>
    <property type="project" value="InterPro"/>
</dbReference>
<dbReference type="SUPFAM" id="SSF53850">
    <property type="entry name" value="Periplasmic binding protein-like II"/>
    <property type="match status" value="1"/>
</dbReference>
<comment type="caution">
    <text evidence="6">The sequence shown here is derived from an EMBL/GenBank/DDBJ whole genome shotgun (WGS) entry which is preliminary data.</text>
</comment>
<keyword evidence="3" id="KW-0238">DNA-binding</keyword>
<gene>
    <name evidence="6" type="ORF">TP2_01125</name>
</gene>
<dbReference type="NCBIfam" id="NF002964">
    <property type="entry name" value="PRK03635.1"/>
    <property type="match status" value="1"/>
</dbReference>
<dbReference type="OrthoDB" id="3252676at2"/>
<dbReference type="PROSITE" id="PS50931">
    <property type="entry name" value="HTH_LYSR"/>
    <property type="match status" value="1"/>
</dbReference>
<dbReference type="PANTHER" id="PTHR30579:SF2">
    <property type="entry name" value="HTH-TYPE TRANSCRIPTIONAL REGULATOR ARGP"/>
    <property type="match status" value="1"/>
</dbReference>
<evidence type="ECO:0000313" key="6">
    <source>
        <dbReference type="EMBL" id="KEO56150.1"/>
    </source>
</evidence>
<evidence type="ECO:0000313" key="7">
    <source>
        <dbReference type="Proteomes" id="UP000027432"/>
    </source>
</evidence>
<keyword evidence="7" id="KW-1185">Reference proteome</keyword>
<protein>
    <recommendedName>
        <fullName evidence="5">HTH lysR-type domain-containing protein</fullName>
    </recommendedName>
</protein>
<evidence type="ECO:0000259" key="5">
    <source>
        <dbReference type="PROSITE" id="PS50931"/>
    </source>
</evidence>
<dbReference type="Proteomes" id="UP000027432">
    <property type="component" value="Unassembled WGS sequence"/>
</dbReference>
<dbReference type="InterPro" id="IPR036390">
    <property type="entry name" value="WH_DNA-bd_sf"/>
</dbReference>
<dbReference type="GO" id="GO:0003677">
    <property type="term" value="F:DNA binding"/>
    <property type="evidence" value="ECO:0007669"/>
    <property type="project" value="UniProtKB-KW"/>
</dbReference>
<dbReference type="Gene3D" id="1.10.10.10">
    <property type="entry name" value="Winged helix-like DNA-binding domain superfamily/Winged helix DNA-binding domain"/>
    <property type="match status" value="1"/>
</dbReference>